<dbReference type="GO" id="GO:0045259">
    <property type="term" value="C:proton-transporting ATP synthase complex"/>
    <property type="evidence" value="ECO:0007669"/>
    <property type="project" value="UniProtKB-KW"/>
</dbReference>
<keyword evidence="7" id="KW-1003">Cell membrane</keyword>
<evidence type="ECO:0000256" key="7">
    <source>
        <dbReference type="HAMAP-Rule" id="MF_01416"/>
    </source>
</evidence>
<sequence>MNVGIVSARYAEALLKYVNETGNGDAVYKQTGILEKCFSTLEDMRMLIYNPKATSDELKMRVLTTAVGGREKAAPELVKFFRLVMKNKRTKFLHLILRIFMEKYRETRNISWARLTVASPSEELERKLAGTLQEITGRELELETRTDPSLIGGFIFDMEWTRLDASIASQLNTVKRQFIEKNRRIV</sequence>
<dbReference type="Pfam" id="PF00213">
    <property type="entry name" value="OSCP"/>
    <property type="match status" value="1"/>
</dbReference>
<comment type="similarity">
    <text evidence="7">Belongs to the ATPase delta chain family.</text>
</comment>
<keyword evidence="3 7" id="KW-0375">Hydrogen ion transport</keyword>
<dbReference type="SUPFAM" id="SSF47928">
    <property type="entry name" value="N-terminal domain of the delta subunit of the F1F0-ATP synthase"/>
    <property type="match status" value="1"/>
</dbReference>
<dbReference type="InterPro" id="IPR026015">
    <property type="entry name" value="ATP_synth_OSCP/delta_N_sf"/>
</dbReference>
<reference evidence="8" key="1">
    <citation type="submission" date="2020-10" db="EMBL/GenBank/DDBJ databases">
        <authorList>
            <person name="Gilroy R."/>
        </authorList>
    </citation>
    <scope>NUCLEOTIDE SEQUENCE</scope>
    <source>
        <strain evidence="8">10037</strain>
    </source>
</reference>
<comment type="caution">
    <text evidence="8">The sequence shown here is derived from an EMBL/GenBank/DDBJ whole genome shotgun (WGS) entry which is preliminary data.</text>
</comment>
<comment type="function">
    <text evidence="7">F(1)F(0) ATP synthase produces ATP from ADP in the presence of a proton or sodium gradient. F-type ATPases consist of two structural domains, F(1) containing the extramembraneous catalytic core and F(0) containing the membrane proton channel, linked together by a central stalk and a peripheral stalk. During catalysis, ATP synthesis in the catalytic domain of F(1) is coupled via a rotary mechanism of the central stalk subunits to proton translocation.</text>
</comment>
<dbReference type="GO" id="GO:0046933">
    <property type="term" value="F:proton-transporting ATP synthase activity, rotational mechanism"/>
    <property type="evidence" value="ECO:0007669"/>
    <property type="project" value="UniProtKB-UniRule"/>
</dbReference>
<dbReference type="AlphaFoldDB" id="A0A9D9I3W5"/>
<keyword evidence="2 7" id="KW-0813">Transport</keyword>
<protein>
    <recommendedName>
        <fullName evidence="7">ATP synthase subunit delta</fullName>
    </recommendedName>
    <alternativeName>
        <fullName evidence="7">ATP synthase F(1) sector subunit delta</fullName>
    </alternativeName>
    <alternativeName>
        <fullName evidence="7">F-type ATPase subunit delta</fullName>
        <shortName evidence="7">F-ATPase subunit delta</shortName>
    </alternativeName>
</protein>
<dbReference type="Gene3D" id="1.10.520.20">
    <property type="entry name" value="N-terminal domain of the delta subunit of the F1F0-ATP synthase"/>
    <property type="match status" value="1"/>
</dbReference>
<keyword evidence="6 7" id="KW-0066">ATP synthesis</keyword>
<evidence type="ECO:0000256" key="1">
    <source>
        <dbReference type="ARBA" id="ARBA00004370"/>
    </source>
</evidence>
<keyword evidence="7" id="KW-0139">CF(1)</keyword>
<keyword evidence="5 7" id="KW-0472">Membrane</keyword>
<organism evidence="8 9">
    <name type="scientific">Candidatus Merdivivens pullistercoris</name>
    <dbReference type="NCBI Taxonomy" id="2840873"/>
    <lineage>
        <taxon>Bacteria</taxon>
        <taxon>Pseudomonadati</taxon>
        <taxon>Bacteroidota</taxon>
        <taxon>Bacteroidia</taxon>
        <taxon>Bacteroidales</taxon>
        <taxon>Muribaculaceae</taxon>
        <taxon>Muribaculaceae incertae sedis</taxon>
        <taxon>Candidatus Merdivivens</taxon>
    </lineage>
</organism>
<dbReference type="HAMAP" id="MF_01416">
    <property type="entry name" value="ATP_synth_delta_bact"/>
    <property type="match status" value="1"/>
</dbReference>
<dbReference type="PRINTS" id="PR00125">
    <property type="entry name" value="ATPASEDELTA"/>
</dbReference>
<evidence type="ECO:0000313" key="8">
    <source>
        <dbReference type="EMBL" id="MBO8465495.1"/>
    </source>
</evidence>
<comment type="subcellular location">
    <subcellularLocation>
        <location evidence="7">Cell membrane</location>
        <topology evidence="7">Peripheral membrane protein</topology>
    </subcellularLocation>
    <subcellularLocation>
        <location evidence="1">Membrane</location>
    </subcellularLocation>
</comment>
<dbReference type="Proteomes" id="UP000823597">
    <property type="component" value="Unassembled WGS sequence"/>
</dbReference>
<evidence type="ECO:0000256" key="2">
    <source>
        <dbReference type="ARBA" id="ARBA00022448"/>
    </source>
</evidence>
<dbReference type="PANTHER" id="PTHR11910">
    <property type="entry name" value="ATP SYNTHASE DELTA CHAIN"/>
    <property type="match status" value="1"/>
</dbReference>
<keyword evidence="4 7" id="KW-0406">Ion transport</keyword>
<evidence type="ECO:0000256" key="4">
    <source>
        <dbReference type="ARBA" id="ARBA00023065"/>
    </source>
</evidence>
<dbReference type="EMBL" id="JADIME010000061">
    <property type="protein sequence ID" value="MBO8465495.1"/>
    <property type="molecule type" value="Genomic_DNA"/>
</dbReference>
<evidence type="ECO:0000256" key="6">
    <source>
        <dbReference type="ARBA" id="ARBA00023310"/>
    </source>
</evidence>
<dbReference type="GO" id="GO:0005886">
    <property type="term" value="C:plasma membrane"/>
    <property type="evidence" value="ECO:0007669"/>
    <property type="project" value="UniProtKB-SubCell"/>
</dbReference>
<accession>A0A9D9I3W5</accession>
<dbReference type="InterPro" id="IPR000711">
    <property type="entry name" value="ATPase_OSCP/dsu"/>
</dbReference>
<dbReference type="NCBIfam" id="NF009964">
    <property type="entry name" value="PRK13429.1-3"/>
    <property type="match status" value="1"/>
</dbReference>
<evidence type="ECO:0000256" key="3">
    <source>
        <dbReference type="ARBA" id="ARBA00022781"/>
    </source>
</evidence>
<name>A0A9D9I3W5_9BACT</name>
<proteinExistence type="inferred from homology"/>
<dbReference type="NCBIfam" id="TIGR01145">
    <property type="entry name" value="ATP_synt_delta"/>
    <property type="match status" value="1"/>
</dbReference>
<evidence type="ECO:0000313" key="9">
    <source>
        <dbReference type="Proteomes" id="UP000823597"/>
    </source>
</evidence>
<comment type="function">
    <text evidence="7">This protein is part of the stalk that links CF(0) to CF(1). It either transmits conformational changes from CF(0) to CF(1) or is implicated in proton conduction.</text>
</comment>
<reference evidence="8" key="2">
    <citation type="journal article" date="2021" name="PeerJ">
        <title>Extensive microbial diversity within the chicken gut microbiome revealed by metagenomics and culture.</title>
        <authorList>
            <person name="Gilroy R."/>
            <person name="Ravi A."/>
            <person name="Getino M."/>
            <person name="Pursley I."/>
            <person name="Horton D.L."/>
            <person name="Alikhan N.F."/>
            <person name="Baker D."/>
            <person name="Gharbi K."/>
            <person name="Hall N."/>
            <person name="Watson M."/>
            <person name="Adriaenssens E.M."/>
            <person name="Foster-Nyarko E."/>
            <person name="Jarju S."/>
            <person name="Secka A."/>
            <person name="Antonio M."/>
            <person name="Oren A."/>
            <person name="Chaudhuri R.R."/>
            <person name="La Ragione R."/>
            <person name="Hildebrand F."/>
            <person name="Pallen M.J."/>
        </authorList>
    </citation>
    <scope>NUCLEOTIDE SEQUENCE</scope>
    <source>
        <strain evidence="8">10037</strain>
    </source>
</reference>
<gene>
    <name evidence="7" type="primary">atpH</name>
    <name evidence="8" type="ORF">IAB93_05805</name>
</gene>
<evidence type="ECO:0000256" key="5">
    <source>
        <dbReference type="ARBA" id="ARBA00023136"/>
    </source>
</evidence>